<comment type="caution">
    <text evidence="16">The sequence shown here is derived from an EMBL/GenBank/DDBJ whole genome shotgun (WGS) entry which is preliminary data.</text>
</comment>
<keyword evidence="9" id="KW-0539">Nucleus</keyword>
<evidence type="ECO:0000256" key="12">
    <source>
        <dbReference type="ARBA" id="ARBA00093359"/>
    </source>
</evidence>
<evidence type="ECO:0000256" key="8">
    <source>
        <dbReference type="ARBA" id="ARBA00023128"/>
    </source>
</evidence>
<keyword evidence="17" id="KW-1185">Reference proteome</keyword>
<evidence type="ECO:0000256" key="9">
    <source>
        <dbReference type="ARBA" id="ARBA00023242"/>
    </source>
</evidence>
<dbReference type="Pfam" id="PF13891">
    <property type="entry name" value="zf-C3HC3H_KANSL2"/>
    <property type="match status" value="2"/>
</dbReference>
<feature type="region of interest" description="Disordered" evidence="14">
    <location>
        <begin position="601"/>
        <end position="645"/>
    </location>
</feature>
<sequence>MEFKKKSRCCYKRHFCNRQRYHGYRYCYQHILADDSAPFASCQFVSKINGRKCHSPALKRDDCSNGIFCKKHDQICKENRLKKTSSAEKQVARCSNQLNEVYSVFSKYSSSLAESDLPQTSTSKNEINLQEEETGIKSDETLNNKWLAVSSSTWKSGEMELDADLPDDAENYLKNAGVYSLEEAVSYSKQQLINLQSLYLDQFKQLNRALQDGRRKYLLSLANSEGPHVNEESHDRADGTHLRELLKFRKRSKENKHLYQQSKYRRMDMSSTKGTMMVCNQTGKPRCSHISSHSRCRNSCLPYTKFCTEHILEDPLQVLYRKCLYSACNIPVRLLCTPGSKDGIESGFCSLHIPLPKIREMENDYKQIFCTLEKIAACSLPTEGDTPNESTPLPKESVDSQQETEAVDEEIHVKIEQDSDNAMQMDPAEALPELDCLQHCDEDKITRDSASCEVDVSTQPTNGTLTGESSVQSTVNNEAAQHITKLDTGDCFLLRRISSSDKAGLHLQPLTADGPTALALLVPEKTLEVNVPILTKFENTQSAEVSSSELEHFGCKLSVKNDTKIKEMNNDMADNRIVITSATVTPPIGTTALQQNEVDDFSVSPKQENSSSPNTAPQLVPGDTDSNKGEKVQSSCDRKPNNADEETAVASLLSLALPSLAPDLPSS</sequence>
<evidence type="ECO:0000259" key="15">
    <source>
        <dbReference type="Pfam" id="PF13891"/>
    </source>
</evidence>
<keyword evidence="7" id="KW-0156">Chromatin regulator</keyword>
<keyword evidence="8" id="KW-0496">Mitochondrion</keyword>
<evidence type="ECO:0000256" key="7">
    <source>
        <dbReference type="ARBA" id="ARBA00022853"/>
    </source>
</evidence>
<evidence type="ECO:0000256" key="6">
    <source>
        <dbReference type="ARBA" id="ARBA00022843"/>
    </source>
</evidence>
<feature type="compositionally biased region" description="Basic and acidic residues" evidence="14">
    <location>
        <begin position="625"/>
        <end position="642"/>
    </location>
</feature>
<comment type="subcellular location">
    <subcellularLocation>
        <location evidence="2">Mitochondrion</location>
    </subcellularLocation>
    <subcellularLocation>
        <location evidence="1">Nucleus</location>
    </subcellularLocation>
</comment>
<gene>
    <name evidence="16" type="ORF">CVLEPA_LOCUS13296</name>
</gene>
<keyword evidence="5" id="KW-0597">Phosphoprotein</keyword>
<evidence type="ECO:0000256" key="14">
    <source>
        <dbReference type="SAM" id="MobiDB-lite"/>
    </source>
</evidence>
<organism evidence="16 17">
    <name type="scientific">Clavelina lepadiformis</name>
    <name type="common">Light-bulb sea squirt</name>
    <name type="synonym">Ascidia lepadiformis</name>
    <dbReference type="NCBI Taxonomy" id="159417"/>
    <lineage>
        <taxon>Eukaryota</taxon>
        <taxon>Metazoa</taxon>
        <taxon>Chordata</taxon>
        <taxon>Tunicata</taxon>
        <taxon>Ascidiacea</taxon>
        <taxon>Aplousobranchia</taxon>
        <taxon>Clavelinidae</taxon>
        <taxon>Clavelina</taxon>
    </lineage>
</organism>
<dbReference type="PANTHER" id="PTHR13453:SF1">
    <property type="entry name" value="KAT8 REGULATORY NSL COMPLEX SUBUNIT 2"/>
    <property type="match status" value="1"/>
</dbReference>
<comment type="function">
    <text evidence="12">Non-catalytic component of the NSL histone acetyltransferase complex, a multiprotein complex that mediates histone H4 acetylation at 'Lys-5'- and 'Lys-8' (H4K5ac and H4K8ac) at transcription start sites and promotes transcription initiation. Required for NSL complex stability and for transcription of intraciliary transport genes in both ciliated and non-ciliated cells by regulating histone H4 acetylation at 'Lys-5'- and 'Lys-12' (H4K5ac and H4K12ac). This is necessary for cilium assembly in ciliated cells and for organization of the microtubule cytoskeleton in non-ciliated cells. Required within the NSL complex to maintain nuclear architecture stability by promoting KAT8-mediated acetylation of lamin LMNA.</text>
</comment>
<evidence type="ECO:0000256" key="1">
    <source>
        <dbReference type="ARBA" id="ARBA00004123"/>
    </source>
</evidence>
<feature type="compositionally biased region" description="Polar residues" evidence="14">
    <location>
        <begin position="604"/>
        <end position="617"/>
    </location>
</feature>
<proteinExistence type="predicted"/>
<evidence type="ECO:0000256" key="10">
    <source>
        <dbReference type="ARBA" id="ARBA00032947"/>
    </source>
</evidence>
<dbReference type="PANTHER" id="PTHR13453">
    <property type="entry name" value="KAT8 REGULATORY NSL COMPLEX SUBUNIT 2"/>
    <property type="match status" value="1"/>
</dbReference>
<protein>
    <recommendedName>
        <fullName evidence="3">KAT8 regulatory NSL complex subunit 2</fullName>
    </recommendedName>
    <alternativeName>
        <fullName evidence="11">NSL complex protein NSL2</fullName>
    </alternativeName>
    <alternativeName>
        <fullName evidence="10">Non-specific lethal 2 homolog</fullName>
    </alternativeName>
</protein>
<keyword evidence="4" id="KW-1017">Isopeptide bond</keyword>
<feature type="compositionally biased region" description="Polar residues" evidence="14">
    <location>
        <begin position="456"/>
        <end position="470"/>
    </location>
</feature>
<dbReference type="Proteomes" id="UP001642483">
    <property type="component" value="Unassembled WGS sequence"/>
</dbReference>
<evidence type="ECO:0000256" key="13">
    <source>
        <dbReference type="ARBA" id="ARBA00093543"/>
    </source>
</evidence>
<dbReference type="InterPro" id="IPR025927">
    <property type="entry name" value="Znf_KANL2-like"/>
</dbReference>
<evidence type="ECO:0000256" key="3">
    <source>
        <dbReference type="ARBA" id="ARBA00015508"/>
    </source>
</evidence>
<evidence type="ECO:0000313" key="16">
    <source>
        <dbReference type="EMBL" id="CAK8682645.1"/>
    </source>
</evidence>
<keyword evidence="6" id="KW-0832">Ubl conjugation</keyword>
<name>A0ABP0FU52_CLALP</name>
<comment type="subunit">
    <text evidence="13">Component of the NSL complex at least composed of KAT8/MOF, KANSL1, KANSL2, KANSL3, MCRS1, PHF20, OGT1/OGT, WDR5 and HCFC1.</text>
</comment>
<feature type="region of interest" description="Disordered" evidence="14">
    <location>
        <begin position="448"/>
        <end position="470"/>
    </location>
</feature>
<dbReference type="InterPro" id="IPR026316">
    <property type="entry name" value="NSL2"/>
</dbReference>
<evidence type="ECO:0000313" key="17">
    <source>
        <dbReference type="Proteomes" id="UP001642483"/>
    </source>
</evidence>
<evidence type="ECO:0000256" key="11">
    <source>
        <dbReference type="ARBA" id="ARBA00033378"/>
    </source>
</evidence>
<feature type="domain" description="KANL2-like probable zinc-finger" evidence="15">
    <location>
        <begin position="293"/>
        <end position="352"/>
    </location>
</feature>
<reference evidence="16 17" key="1">
    <citation type="submission" date="2024-02" db="EMBL/GenBank/DDBJ databases">
        <authorList>
            <person name="Daric V."/>
            <person name="Darras S."/>
        </authorList>
    </citation>
    <scope>NUCLEOTIDE SEQUENCE [LARGE SCALE GENOMIC DNA]</scope>
</reference>
<evidence type="ECO:0000256" key="2">
    <source>
        <dbReference type="ARBA" id="ARBA00004173"/>
    </source>
</evidence>
<evidence type="ECO:0000256" key="5">
    <source>
        <dbReference type="ARBA" id="ARBA00022553"/>
    </source>
</evidence>
<feature type="domain" description="KANL2-like probable zinc-finger" evidence="15">
    <location>
        <begin position="10"/>
        <end position="72"/>
    </location>
</feature>
<evidence type="ECO:0000256" key="4">
    <source>
        <dbReference type="ARBA" id="ARBA00022499"/>
    </source>
</evidence>
<dbReference type="EMBL" id="CAWYQH010000096">
    <property type="protein sequence ID" value="CAK8682645.1"/>
    <property type="molecule type" value="Genomic_DNA"/>
</dbReference>
<feature type="region of interest" description="Disordered" evidence="14">
    <location>
        <begin position="381"/>
        <end position="407"/>
    </location>
</feature>
<accession>A0ABP0FU52</accession>